<evidence type="ECO:0000256" key="23">
    <source>
        <dbReference type="ARBA" id="ARBA00023268"/>
    </source>
</evidence>
<evidence type="ECO:0000256" key="12">
    <source>
        <dbReference type="ARBA" id="ARBA00022505"/>
    </source>
</evidence>
<evidence type="ECO:0000256" key="3">
    <source>
        <dbReference type="ARBA" id="ARBA00004279"/>
    </source>
</evidence>
<dbReference type="InterPro" id="IPR038987">
    <property type="entry name" value="MoeA-like"/>
</dbReference>
<evidence type="ECO:0000256" key="34">
    <source>
        <dbReference type="SAM" id="MobiDB-lite"/>
    </source>
</evidence>
<keyword evidence="18" id="KW-0770">Synapse</keyword>
<dbReference type="GO" id="GO:0097112">
    <property type="term" value="P:gamma-aminobutyric acid receptor clustering"/>
    <property type="evidence" value="ECO:0007669"/>
    <property type="project" value="TreeGrafter"/>
</dbReference>
<dbReference type="EC" id="2.7.7.75" evidence="8"/>
<dbReference type="SUPFAM" id="SSF63882">
    <property type="entry name" value="MoeA N-terminal region -like"/>
    <property type="match status" value="1"/>
</dbReference>
<keyword evidence="12 33" id="KW-0500">Molybdenum</keyword>
<feature type="domain" description="MoaB/Mog" evidence="35">
    <location>
        <begin position="404"/>
        <end position="547"/>
    </location>
</feature>
<keyword evidence="19" id="KW-0472">Membrane</keyword>
<keyword evidence="37" id="KW-1185">Reference proteome</keyword>
<dbReference type="PANTHER" id="PTHR10192:SF5">
    <property type="entry name" value="GEPHYRIN"/>
    <property type="match status" value="1"/>
</dbReference>
<evidence type="ECO:0000256" key="18">
    <source>
        <dbReference type="ARBA" id="ARBA00023018"/>
    </source>
</evidence>
<evidence type="ECO:0000256" key="10">
    <source>
        <dbReference type="ARBA" id="ARBA00022475"/>
    </source>
</evidence>
<keyword evidence="13 33" id="KW-0808">Transferase</keyword>
<dbReference type="RefSeq" id="XP_038071732.1">
    <property type="nucleotide sequence ID" value="XM_038215804.1"/>
</dbReference>
<evidence type="ECO:0000256" key="21">
    <source>
        <dbReference type="ARBA" id="ARBA00023212"/>
    </source>
</evidence>
<evidence type="ECO:0000256" key="11">
    <source>
        <dbReference type="ARBA" id="ARBA00022490"/>
    </source>
</evidence>
<dbReference type="GO" id="GO:0006777">
    <property type="term" value="P:Mo-molybdopterin cofactor biosynthetic process"/>
    <property type="evidence" value="ECO:0007669"/>
    <property type="project" value="UniProtKB-UniRule"/>
</dbReference>
<keyword evidence="23" id="KW-0511">Multifunctional enzyme</keyword>
<evidence type="ECO:0000256" key="26">
    <source>
        <dbReference type="ARBA" id="ARBA00034105"/>
    </source>
</evidence>
<comment type="function">
    <text evidence="29">Also has a catalytic activity and catalyzes two steps in the biosynthesis of the molybdenum cofactor. In the first step, molybdopterin is adenylated. Subsequently, molybdate is inserted into adenylated molybdopterin and AMP is released.</text>
</comment>
<evidence type="ECO:0000256" key="1">
    <source>
        <dbReference type="ARBA" id="ARBA00001946"/>
    </source>
</evidence>
<dbReference type="GO" id="GO:0014069">
    <property type="term" value="C:postsynaptic density"/>
    <property type="evidence" value="ECO:0007669"/>
    <property type="project" value="UniProtKB-SubCell"/>
</dbReference>
<keyword evidence="14 33" id="KW-0479">Metal-binding</keyword>
<dbReference type="Proteomes" id="UP000887568">
    <property type="component" value="Unplaced"/>
</dbReference>
<organism evidence="36 37">
    <name type="scientific">Patiria miniata</name>
    <name type="common">Bat star</name>
    <name type="synonym">Asterina miniata</name>
    <dbReference type="NCBI Taxonomy" id="46514"/>
    <lineage>
        <taxon>Eukaryota</taxon>
        <taxon>Metazoa</taxon>
        <taxon>Echinodermata</taxon>
        <taxon>Eleutherozoa</taxon>
        <taxon>Asterozoa</taxon>
        <taxon>Asteroidea</taxon>
        <taxon>Valvatacea</taxon>
        <taxon>Valvatida</taxon>
        <taxon>Asterinidae</taxon>
        <taxon>Patiria</taxon>
    </lineage>
</organism>
<comment type="cofactor">
    <cofactor evidence="1 33">
        <name>Mg(2+)</name>
        <dbReference type="ChEBI" id="CHEBI:18420"/>
    </cofactor>
</comment>
<dbReference type="Gene3D" id="3.40.980.10">
    <property type="entry name" value="MoaB/Mog-like domain"/>
    <property type="match status" value="2"/>
</dbReference>
<keyword evidence="15" id="KW-0547">Nucleotide-binding</keyword>
<keyword evidence="22" id="KW-0628">Postsynaptic cell membrane</keyword>
<evidence type="ECO:0000256" key="27">
    <source>
        <dbReference type="ARBA" id="ARBA00050229"/>
    </source>
</evidence>
<keyword evidence="17 33" id="KW-0460">Magnesium</keyword>
<evidence type="ECO:0000256" key="16">
    <source>
        <dbReference type="ARBA" id="ARBA00022840"/>
    </source>
</evidence>
<dbReference type="InterPro" id="IPR001453">
    <property type="entry name" value="MoaB/Mog_dom"/>
</dbReference>
<evidence type="ECO:0000256" key="31">
    <source>
        <dbReference type="ARBA" id="ARBA00060421"/>
    </source>
</evidence>
<evidence type="ECO:0000256" key="24">
    <source>
        <dbReference type="ARBA" id="ARBA00023273"/>
    </source>
</evidence>
<dbReference type="Pfam" id="PF00994">
    <property type="entry name" value="MoCF_biosynth"/>
    <property type="match status" value="2"/>
</dbReference>
<evidence type="ECO:0000256" key="32">
    <source>
        <dbReference type="ARBA" id="ARBA00073890"/>
    </source>
</evidence>
<dbReference type="GO" id="GO:0005524">
    <property type="term" value="F:ATP binding"/>
    <property type="evidence" value="ECO:0007669"/>
    <property type="project" value="UniProtKB-UniRule"/>
</dbReference>
<dbReference type="GO" id="GO:0099634">
    <property type="term" value="C:postsynaptic specialization membrane"/>
    <property type="evidence" value="ECO:0007669"/>
    <property type="project" value="GOC"/>
</dbReference>
<dbReference type="InterPro" id="IPR036135">
    <property type="entry name" value="MoeA_linker/N_sf"/>
</dbReference>
<keyword evidence="20 33" id="KW-0501">Molybdenum cofactor biosynthesis</keyword>
<dbReference type="Gene3D" id="2.40.340.10">
    <property type="entry name" value="MoeA, C-terminal, domain IV"/>
    <property type="match status" value="1"/>
</dbReference>
<feature type="region of interest" description="Disordered" evidence="34">
    <location>
        <begin position="171"/>
        <end position="199"/>
    </location>
</feature>
<evidence type="ECO:0000256" key="29">
    <source>
        <dbReference type="ARBA" id="ARBA00055539"/>
    </source>
</evidence>
<evidence type="ECO:0000259" key="35">
    <source>
        <dbReference type="SMART" id="SM00852"/>
    </source>
</evidence>
<dbReference type="GO" id="GO:0061599">
    <property type="term" value="F:molybdopterin molybdotransferase activity"/>
    <property type="evidence" value="ECO:0007669"/>
    <property type="project" value="UniProtKB-UniRule"/>
</dbReference>
<evidence type="ECO:0000256" key="28">
    <source>
        <dbReference type="ARBA" id="ARBA00051501"/>
    </source>
</evidence>
<evidence type="ECO:0000256" key="5">
    <source>
        <dbReference type="ARBA" id="ARBA00005046"/>
    </source>
</evidence>
<evidence type="ECO:0000256" key="30">
    <source>
        <dbReference type="ARBA" id="ARBA00059974"/>
    </source>
</evidence>
<evidence type="ECO:0000256" key="13">
    <source>
        <dbReference type="ARBA" id="ARBA00022679"/>
    </source>
</evidence>
<evidence type="ECO:0000256" key="19">
    <source>
        <dbReference type="ARBA" id="ARBA00023136"/>
    </source>
</evidence>
<dbReference type="InterPro" id="IPR005110">
    <property type="entry name" value="MoeA_linker/N"/>
</dbReference>
<feature type="domain" description="MoaB/Mog" evidence="35">
    <location>
        <begin position="13"/>
        <end position="160"/>
    </location>
</feature>
<dbReference type="GO" id="GO:0061598">
    <property type="term" value="F:molybdopterin adenylyltransferase activity"/>
    <property type="evidence" value="ECO:0007669"/>
    <property type="project" value="UniProtKB-UniRule"/>
</dbReference>
<comment type="similarity">
    <text evidence="6">In the N-terminal section; belongs to the MoaB/Mog family.</text>
</comment>
<evidence type="ECO:0000313" key="37">
    <source>
        <dbReference type="Proteomes" id="UP000887568"/>
    </source>
</evidence>
<dbReference type="OMA" id="ESPYPMI"/>
<dbReference type="GO" id="GO:0072579">
    <property type="term" value="P:glycine receptor clustering"/>
    <property type="evidence" value="ECO:0007669"/>
    <property type="project" value="TreeGrafter"/>
</dbReference>
<comment type="similarity">
    <text evidence="7">In the C-terminal section; belongs to the MoeA family.</text>
</comment>
<evidence type="ECO:0000256" key="17">
    <source>
        <dbReference type="ARBA" id="ARBA00022842"/>
    </source>
</evidence>
<comment type="function">
    <text evidence="33">Catalyzes two steps in the biosynthesis of the molybdenum cofactor. In the first step, molybdopterin is adenylated. Subsequently, molybdate is inserted into adenylated molybdopterin and AMP is released.</text>
</comment>
<keyword evidence="10" id="KW-1003">Cell membrane</keyword>
<protein>
    <recommendedName>
        <fullName evidence="32">Gephyrin</fullName>
        <ecNumber evidence="9">2.10.1.1</ecNumber>
        <ecNumber evidence="8">2.7.7.75</ecNumber>
    </recommendedName>
</protein>
<dbReference type="GO" id="GO:0030425">
    <property type="term" value="C:dendrite"/>
    <property type="evidence" value="ECO:0007669"/>
    <property type="project" value="UniProtKB-SubCell"/>
</dbReference>
<sequence>MASRAVERPPQVGILTVSDRCYLGTQEDSSGPNLKAIVEQEQGLAGQVVKTKIVADEHSQIQDALINWCDEEKLDLILTTGGTGFATRDVTPEATKAVLEKEAPGLALSMLMGSLQITPLAMLSRPACGTRRNSLIINLPGSKKGSQECYEFVLPGLRHAIQLLRGDNKEVEATHKSMTSSQGSHDHSASHGHKCPHHHDIPDMPDHHHDISKVARRPRSSPYPMISFEDAYSLVMAKAPVLAPESIKCKDALGYILASDVTAKQPLPPFRASIKDGYAVISSDGPGPRRVLSDSLAGQLPKSELIPGYVIRITTGAPVPDGADAVVEVEQTELLKESDGGEIELEVNILQAVKPGQDIRPIGLDIPKDQVILKQGARLGPSELGLLAAVGVTCVPVYQMPKVAVVSTGNELCEPHEECKKGHIFDSNRTTLLSALRDHGFPCIDMGIAKDTEESLQATLKSAISQADVVISTGGVSMGEKDLLKYCLMVGIHAKVHFGRVFLKPGKPTTFATISSESSQKLFFALPGNPASAIVTFHLFVLPALRKMMGYAQPNLTKIKAKVASDIKLDPRPEFQRVKLVWGSSDLVPMATITGSQMSSRLLSMSDANALLVLPPQTDGVKELKKGSVVDALIIGRI</sequence>
<accession>A0A914B8I4</accession>
<comment type="subcellular location">
    <subcellularLocation>
        <location evidence="3">Cell projection</location>
        <location evidence="3">Dendrite</location>
    </subcellularLocation>
    <subcellularLocation>
        <location evidence="2">Cytoplasm</location>
        <location evidence="2">Cytoskeleton</location>
    </subcellularLocation>
    <subcellularLocation>
        <location evidence="4">Cytoplasm</location>
        <location evidence="4">Cytosol</location>
    </subcellularLocation>
    <subcellularLocation>
        <location evidence="31">Postsynaptic cell membrane</location>
        <topology evidence="31">Lipid-anchor</topology>
        <orientation evidence="31">Cytoplasmic side</orientation>
    </subcellularLocation>
    <subcellularLocation>
        <location evidence="26">Postsynaptic density</location>
    </subcellularLocation>
</comment>
<dbReference type="GO" id="GO:0098970">
    <property type="term" value="P:postsynaptic neurotransmitter receptor diffusion trapping"/>
    <property type="evidence" value="ECO:0007669"/>
    <property type="project" value="TreeGrafter"/>
</dbReference>
<evidence type="ECO:0000256" key="7">
    <source>
        <dbReference type="ARBA" id="ARBA00008339"/>
    </source>
</evidence>
<comment type="function">
    <text evidence="30">Microtubule-associated protein involved in membrane protein-cytoskeleton interactions. It is thought to anchor the inhibitory glycine receptor (GLYR) to subsynaptic microtubules. Acts as a major instructive molecule at inhibitory synapses, where it also clusters GABA type A receptors.</text>
</comment>
<dbReference type="AlphaFoldDB" id="A0A914B8I4"/>
<dbReference type="FunFam" id="2.40.340.10:FF:000001">
    <property type="entry name" value="Molybdopterin molybdenumtransferase"/>
    <property type="match status" value="1"/>
</dbReference>
<keyword evidence="25" id="KW-0449">Lipoprotein</keyword>
<dbReference type="PROSITE" id="PS01078">
    <property type="entry name" value="MOCF_BIOSYNTHESIS_1"/>
    <property type="match status" value="1"/>
</dbReference>
<dbReference type="GO" id="GO:0046872">
    <property type="term" value="F:metal ion binding"/>
    <property type="evidence" value="ECO:0007669"/>
    <property type="project" value="UniProtKB-UniRule"/>
</dbReference>
<evidence type="ECO:0000256" key="9">
    <source>
        <dbReference type="ARBA" id="ARBA00013269"/>
    </source>
</evidence>
<dbReference type="EnsemblMetazoa" id="XM_038215804.1">
    <property type="protein sequence ID" value="XP_038071732.1"/>
    <property type="gene ID" value="LOC119740479"/>
</dbReference>
<evidence type="ECO:0000313" key="36">
    <source>
        <dbReference type="EnsemblMetazoa" id="XP_038071732.1"/>
    </source>
</evidence>
<evidence type="ECO:0000256" key="14">
    <source>
        <dbReference type="ARBA" id="ARBA00022723"/>
    </source>
</evidence>
<comment type="catalytic activity">
    <reaction evidence="28">
        <text>molybdopterin + ATP + H(+) = adenylyl-molybdopterin + diphosphate</text>
        <dbReference type="Rhea" id="RHEA:31331"/>
        <dbReference type="ChEBI" id="CHEBI:15378"/>
        <dbReference type="ChEBI" id="CHEBI:30616"/>
        <dbReference type="ChEBI" id="CHEBI:33019"/>
        <dbReference type="ChEBI" id="CHEBI:58698"/>
        <dbReference type="ChEBI" id="CHEBI:62727"/>
        <dbReference type="EC" id="2.7.7.75"/>
    </reaction>
    <physiologicalReaction direction="left-to-right" evidence="28">
        <dbReference type="Rhea" id="RHEA:31332"/>
    </physiologicalReaction>
</comment>
<dbReference type="Pfam" id="PF03454">
    <property type="entry name" value="MoeA_C"/>
    <property type="match status" value="1"/>
</dbReference>
<dbReference type="GO" id="GO:0005829">
    <property type="term" value="C:cytosol"/>
    <property type="evidence" value="ECO:0007669"/>
    <property type="project" value="UniProtKB-SubCell"/>
</dbReference>
<dbReference type="Gene3D" id="2.170.190.11">
    <property type="entry name" value="Molybdopterin biosynthesis moea protein, domain 3"/>
    <property type="match status" value="1"/>
</dbReference>
<evidence type="ECO:0000256" key="4">
    <source>
        <dbReference type="ARBA" id="ARBA00004514"/>
    </source>
</evidence>
<dbReference type="OrthoDB" id="4349954at2759"/>
<keyword evidence="11" id="KW-0963">Cytoplasm</keyword>
<comment type="catalytic activity">
    <reaction evidence="27">
        <text>adenylyl-molybdopterin + molybdate = Mo-molybdopterin + AMP + H(+)</text>
        <dbReference type="Rhea" id="RHEA:35047"/>
        <dbReference type="ChEBI" id="CHEBI:15378"/>
        <dbReference type="ChEBI" id="CHEBI:36264"/>
        <dbReference type="ChEBI" id="CHEBI:62727"/>
        <dbReference type="ChEBI" id="CHEBI:71302"/>
        <dbReference type="ChEBI" id="CHEBI:456215"/>
        <dbReference type="EC" id="2.10.1.1"/>
    </reaction>
    <physiologicalReaction direction="left-to-right" evidence="27">
        <dbReference type="Rhea" id="RHEA:35048"/>
    </physiologicalReaction>
</comment>
<evidence type="ECO:0000256" key="22">
    <source>
        <dbReference type="ARBA" id="ARBA00023257"/>
    </source>
</evidence>
<dbReference type="Gene3D" id="3.90.105.10">
    <property type="entry name" value="Molybdopterin biosynthesis moea protein, domain 2"/>
    <property type="match status" value="1"/>
</dbReference>
<keyword evidence="24" id="KW-0966">Cell projection</keyword>
<dbReference type="InterPro" id="IPR005111">
    <property type="entry name" value="MoeA_C_domain_IV"/>
</dbReference>
<dbReference type="CDD" id="cd00887">
    <property type="entry name" value="MoeA"/>
    <property type="match status" value="1"/>
</dbReference>
<comment type="similarity">
    <text evidence="33">Belongs to the MoeA family.</text>
</comment>
<comment type="pathway">
    <text evidence="5 33">Cofactor biosynthesis; molybdopterin biosynthesis.</text>
</comment>
<dbReference type="PANTHER" id="PTHR10192">
    <property type="entry name" value="MOLYBDOPTERIN BIOSYNTHESIS PROTEIN"/>
    <property type="match status" value="1"/>
</dbReference>
<dbReference type="NCBIfam" id="NF045515">
    <property type="entry name" value="Glp_gephyrin"/>
    <property type="match status" value="1"/>
</dbReference>
<evidence type="ECO:0000256" key="8">
    <source>
        <dbReference type="ARBA" id="ARBA00012509"/>
    </source>
</evidence>
<dbReference type="Pfam" id="PF03453">
    <property type="entry name" value="MoeA_N"/>
    <property type="match status" value="1"/>
</dbReference>
<dbReference type="SMART" id="SM00852">
    <property type="entry name" value="MoCF_biosynth"/>
    <property type="match status" value="2"/>
</dbReference>
<dbReference type="InterPro" id="IPR008284">
    <property type="entry name" value="MoCF_biosynth_CS"/>
</dbReference>
<dbReference type="SUPFAM" id="SSF53218">
    <property type="entry name" value="Molybdenum cofactor biosynthesis proteins"/>
    <property type="match status" value="2"/>
</dbReference>
<evidence type="ECO:0000256" key="20">
    <source>
        <dbReference type="ARBA" id="ARBA00023150"/>
    </source>
</evidence>
<dbReference type="GO" id="GO:0005856">
    <property type="term" value="C:cytoskeleton"/>
    <property type="evidence" value="ECO:0007669"/>
    <property type="project" value="UniProtKB-SubCell"/>
</dbReference>
<name>A0A914B8I4_PATMI</name>
<evidence type="ECO:0000256" key="33">
    <source>
        <dbReference type="RuleBase" id="RU365090"/>
    </source>
</evidence>
<dbReference type="GeneID" id="119740479"/>
<dbReference type="FunFam" id="3.40.980.10:FF:000001">
    <property type="entry name" value="Molybdopterin molybdenumtransferase"/>
    <property type="match status" value="1"/>
</dbReference>
<dbReference type="InterPro" id="IPR036688">
    <property type="entry name" value="MoeA_C_domain_IV_sf"/>
</dbReference>
<keyword evidence="16" id="KW-0067">ATP-binding</keyword>
<evidence type="ECO:0000256" key="25">
    <source>
        <dbReference type="ARBA" id="ARBA00023288"/>
    </source>
</evidence>
<dbReference type="CDD" id="cd00886">
    <property type="entry name" value="MogA_MoaB"/>
    <property type="match status" value="1"/>
</dbReference>
<evidence type="ECO:0000256" key="2">
    <source>
        <dbReference type="ARBA" id="ARBA00004245"/>
    </source>
</evidence>
<proteinExistence type="inferred from homology"/>
<dbReference type="EC" id="2.10.1.1" evidence="9"/>
<dbReference type="FunFam" id="3.40.980.10:FF:000002">
    <property type="entry name" value="Molybdopterin molybdenumtransferase"/>
    <property type="match status" value="1"/>
</dbReference>
<evidence type="ECO:0000256" key="15">
    <source>
        <dbReference type="ARBA" id="ARBA00022741"/>
    </source>
</evidence>
<dbReference type="NCBIfam" id="TIGR00177">
    <property type="entry name" value="molyb_syn"/>
    <property type="match status" value="2"/>
</dbReference>
<dbReference type="FunFam" id="2.170.190.11:FF:000001">
    <property type="entry name" value="Molybdopterin molybdenumtransferase"/>
    <property type="match status" value="1"/>
</dbReference>
<reference evidence="36" key="1">
    <citation type="submission" date="2022-11" db="UniProtKB">
        <authorList>
            <consortium name="EnsemblMetazoa"/>
        </authorList>
    </citation>
    <scope>IDENTIFICATION</scope>
</reference>
<keyword evidence="21" id="KW-0206">Cytoskeleton</keyword>
<evidence type="ECO:0000256" key="6">
    <source>
        <dbReference type="ARBA" id="ARBA00007589"/>
    </source>
</evidence>
<dbReference type="InterPro" id="IPR036425">
    <property type="entry name" value="MoaB/Mog-like_dom_sf"/>
</dbReference>
<dbReference type="PROSITE" id="PS01079">
    <property type="entry name" value="MOCF_BIOSYNTHESIS_2"/>
    <property type="match status" value="1"/>
</dbReference>
<dbReference type="GO" id="GO:0007529">
    <property type="term" value="P:establishment of synaptic specificity at neuromuscular junction"/>
    <property type="evidence" value="ECO:0007669"/>
    <property type="project" value="TreeGrafter"/>
</dbReference>
<dbReference type="SUPFAM" id="SSF63867">
    <property type="entry name" value="MoeA C-terminal domain-like"/>
    <property type="match status" value="1"/>
</dbReference>